<dbReference type="RefSeq" id="WP_094049173.1">
    <property type="nucleotide sequence ID" value="NZ_CP022535.1"/>
</dbReference>
<dbReference type="InterPro" id="IPR027417">
    <property type="entry name" value="P-loop_NTPase"/>
</dbReference>
<dbReference type="InterPro" id="IPR017871">
    <property type="entry name" value="ABC_transporter-like_CS"/>
</dbReference>
<evidence type="ECO:0000256" key="7">
    <source>
        <dbReference type="ARBA" id="ARBA00022967"/>
    </source>
</evidence>
<evidence type="ECO:0000256" key="5">
    <source>
        <dbReference type="ARBA" id="ARBA00022741"/>
    </source>
</evidence>
<keyword evidence="1" id="KW-0813">Transport</keyword>
<feature type="domain" description="ABC transporter" evidence="9">
    <location>
        <begin position="262"/>
        <end position="502"/>
    </location>
</feature>
<keyword evidence="4" id="KW-0677">Repeat</keyword>
<dbReference type="Gene3D" id="3.40.50.300">
    <property type="entry name" value="P-loop containing nucleotide triphosphate hydrolases"/>
    <property type="match status" value="2"/>
</dbReference>
<proteinExistence type="predicted"/>
<keyword evidence="11" id="KW-1185">Reference proteome</keyword>
<dbReference type="InterPro" id="IPR003593">
    <property type="entry name" value="AAA+_ATPase"/>
</dbReference>
<keyword evidence="5" id="KW-0547">Nucleotide-binding</keyword>
<dbReference type="OrthoDB" id="9771863at2"/>
<dbReference type="EMBL" id="CP022535">
    <property type="protein sequence ID" value="ASP28438.1"/>
    <property type="molecule type" value="Genomic_DNA"/>
</dbReference>
<feature type="domain" description="ABC transporter" evidence="9">
    <location>
        <begin position="15"/>
        <end position="251"/>
    </location>
</feature>
<keyword evidence="2" id="KW-1003">Cell membrane</keyword>
<evidence type="ECO:0000256" key="3">
    <source>
        <dbReference type="ARBA" id="ARBA00022597"/>
    </source>
</evidence>
<organism evidence="10 11">
    <name type="scientific">Spiroplasma corruscae</name>
    <dbReference type="NCBI Taxonomy" id="216934"/>
    <lineage>
        <taxon>Bacteria</taxon>
        <taxon>Bacillati</taxon>
        <taxon>Mycoplasmatota</taxon>
        <taxon>Mollicutes</taxon>
        <taxon>Entomoplasmatales</taxon>
        <taxon>Spiroplasmataceae</taxon>
        <taxon>Spiroplasma</taxon>
    </lineage>
</organism>
<dbReference type="CDD" id="cd03215">
    <property type="entry name" value="ABC_Carb_Monos_II"/>
    <property type="match status" value="1"/>
</dbReference>
<keyword evidence="7" id="KW-1278">Translocase</keyword>
<evidence type="ECO:0000313" key="10">
    <source>
        <dbReference type="EMBL" id="ASP28438.1"/>
    </source>
</evidence>
<dbReference type="PROSITE" id="PS00211">
    <property type="entry name" value="ABC_TRANSPORTER_1"/>
    <property type="match status" value="1"/>
</dbReference>
<protein>
    <submittedName>
        <fullName evidence="10">Ribose ABC transporter ATP-binding protein</fullName>
    </submittedName>
</protein>
<gene>
    <name evidence="10" type="primary">rbsA</name>
    <name evidence="10" type="ORF">SCORR_v1c06660</name>
</gene>
<dbReference type="InterPro" id="IPR050107">
    <property type="entry name" value="ABC_carbohydrate_import_ATPase"/>
</dbReference>
<name>A0A222EPI2_9MOLU</name>
<dbReference type="PANTHER" id="PTHR43790:SF3">
    <property type="entry name" value="D-ALLOSE IMPORT ATP-BINDING PROTEIN ALSA-RELATED"/>
    <property type="match status" value="1"/>
</dbReference>
<keyword evidence="6 10" id="KW-0067">ATP-binding</keyword>
<evidence type="ECO:0000313" key="11">
    <source>
        <dbReference type="Proteomes" id="UP000203229"/>
    </source>
</evidence>
<evidence type="ECO:0000256" key="1">
    <source>
        <dbReference type="ARBA" id="ARBA00022448"/>
    </source>
</evidence>
<evidence type="ECO:0000256" key="6">
    <source>
        <dbReference type="ARBA" id="ARBA00022840"/>
    </source>
</evidence>
<evidence type="ECO:0000256" key="2">
    <source>
        <dbReference type="ARBA" id="ARBA00022475"/>
    </source>
</evidence>
<dbReference type="SUPFAM" id="SSF52540">
    <property type="entry name" value="P-loop containing nucleoside triphosphate hydrolases"/>
    <property type="match status" value="2"/>
</dbReference>
<dbReference type="PROSITE" id="PS50893">
    <property type="entry name" value="ABC_TRANSPORTER_2"/>
    <property type="match status" value="2"/>
</dbReference>
<evidence type="ECO:0000259" key="9">
    <source>
        <dbReference type="PROSITE" id="PS50893"/>
    </source>
</evidence>
<evidence type="ECO:0000256" key="8">
    <source>
        <dbReference type="ARBA" id="ARBA00023136"/>
    </source>
</evidence>
<dbReference type="GO" id="GO:0016887">
    <property type="term" value="F:ATP hydrolysis activity"/>
    <property type="evidence" value="ECO:0007669"/>
    <property type="project" value="InterPro"/>
</dbReference>
<dbReference type="KEGG" id="scou:SCORR_v1c06660"/>
<dbReference type="GO" id="GO:0005524">
    <property type="term" value="F:ATP binding"/>
    <property type="evidence" value="ECO:0007669"/>
    <property type="project" value="UniProtKB-KW"/>
</dbReference>
<reference evidence="10 11" key="1">
    <citation type="submission" date="2017-07" db="EMBL/GenBank/DDBJ databases">
        <title>Complete genome sequence of Spiroplasma corruscae EC-1 (DSM 19793).</title>
        <authorList>
            <person name="Tsai Y.-M."/>
            <person name="Lo W.-S."/>
            <person name="Kuo C.-H."/>
        </authorList>
    </citation>
    <scope>NUCLEOTIDE SEQUENCE [LARGE SCALE GENOMIC DNA]</scope>
    <source>
        <strain evidence="10 11">EC-1</strain>
    </source>
</reference>
<dbReference type="AlphaFoldDB" id="A0A222EPI2"/>
<accession>A0A222EPI2</accession>
<dbReference type="Proteomes" id="UP000203229">
    <property type="component" value="Chromosome"/>
</dbReference>
<dbReference type="PANTHER" id="PTHR43790">
    <property type="entry name" value="CARBOHYDRATE TRANSPORT ATP-BINDING PROTEIN MG119-RELATED"/>
    <property type="match status" value="1"/>
</dbReference>
<dbReference type="Pfam" id="PF00005">
    <property type="entry name" value="ABC_tran"/>
    <property type="match status" value="2"/>
</dbReference>
<keyword evidence="3" id="KW-0762">Sugar transport</keyword>
<dbReference type="SMART" id="SM00382">
    <property type="entry name" value="AAA"/>
    <property type="match status" value="2"/>
</dbReference>
<evidence type="ECO:0000256" key="4">
    <source>
        <dbReference type="ARBA" id="ARBA00022737"/>
    </source>
</evidence>
<dbReference type="InterPro" id="IPR003439">
    <property type="entry name" value="ABC_transporter-like_ATP-bd"/>
</dbReference>
<dbReference type="CDD" id="cd03216">
    <property type="entry name" value="ABC_Carb_Monos_I"/>
    <property type="match status" value="1"/>
</dbReference>
<sequence>MENIFNNQIKNQPLLILKNIKKNFGNVNALKGVYLRAFNGKVMGILGENGAGKSTLMNVLSGVIQKSSGELIWNNKTLNNFKNVKEAERIGISIIHQEIACFNDMNVLDNIYAGHEISCLGFINYSKQRKKVKEIFKLLRLEIDLGSMMNSLTIAEQQMVEIAKAILRKSKLIIFDEPTSSLSKSEAEVLFEVIQKLKKEDIAICYISHKLEEIPIICDFITIIRDGNFIGEYTVNELNEDEIISKMVGREINEKYPLKDHIDNKEIILEVEELSNSFVKNINFKLYKNEILGFSGLVGAQRTELFKSLIGFYPITTGKVLLNNKQVYLKSVGSSIKKGIYYVTEDRKNDGLLLNESIRKNISLSSLDKISRFGFIDFSKEKKLARNYIKKMSIKTLSPETFVGTMSGGNQQKVLLAKAFAAEPKIMIFDEPTRGVDVGSRREIYDLIYEAKRNGIGVIVISSDLPEVIGLCNRVMVMKSGKITNIINGDSLSPDEIMKYSI</sequence>
<keyword evidence="8" id="KW-0472">Membrane</keyword>